<evidence type="ECO:0000256" key="2">
    <source>
        <dbReference type="ARBA" id="ARBA00007336"/>
    </source>
</evidence>
<dbReference type="PANTHER" id="PTHR13028:SF0">
    <property type="entry name" value="RRNA-PROCESSING PROTEIN EBP2-RELATED"/>
    <property type="match status" value="1"/>
</dbReference>
<feature type="compositionally biased region" description="Acidic residues" evidence="6">
    <location>
        <begin position="49"/>
        <end position="82"/>
    </location>
</feature>
<feature type="compositionally biased region" description="Basic residues" evidence="6">
    <location>
        <begin position="317"/>
        <end position="334"/>
    </location>
</feature>
<evidence type="ECO:0000313" key="7">
    <source>
        <dbReference type="EMBL" id="ODQ82312.1"/>
    </source>
</evidence>
<feature type="compositionally biased region" description="Acidic residues" evidence="6">
    <location>
        <begin position="30"/>
        <end position="39"/>
    </location>
</feature>
<evidence type="ECO:0000256" key="5">
    <source>
        <dbReference type="ARBA" id="ARBA00023242"/>
    </source>
</evidence>
<keyword evidence="4" id="KW-0175">Coiled coil</keyword>
<dbReference type="GO" id="GO:0034399">
    <property type="term" value="C:nuclear periphery"/>
    <property type="evidence" value="ECO:0007669"/>
    <property type="project" value="EnsemblFungi"/>
</dbReference>
<feature type="region of interest" description="Disordered" evidence="6">
    <location>
        <begin position="202"/>
        <end position="234"/>
    </location>
</feature>
<evidence type="ECO:0000256" key="3">
    <source>
        <dbReference type="ARBA" id="ARBA00022517"/>
    </source>
</evidence>
<dbReference type="EMBL" id="KV454426">
    <property type="protein sequence ID" value="ODQ82312.1"/>
    <property type="molecule type" value="Genomic_DNA"/>
</dbReference>
<dbReference type="GO" id="GO:0000280">
    <property type="term" value="P:nuclear division"/>
    <property type="evidence" value="ECO:0007669"/>
    <property type="project" value="EnsemblFungi"/>
</dbReference>
<dbReference type="GO" id="GO:0030687">
    <property type="term" value="C:preribosome, large subunit precursor"/>
    <property type="evidence" value="ECO:0007669"/>
    <property type="project" value="EnsemblFungi"/>
</dbReference>
<comment type="similarity">
    <text evidence="2">Belongs to the EBP2 family.</text>
</comment>
<dbReference type="AlphaFoldDB" id="A0A1E3QYZ9"/>
<dbReference type="RefSeq" id="XP_018987640.1">
    <property type="nucleotide sequence ID" value="XM_019131436.1"/>
</dbReference>
<organism evidence="7 8">
    <name type="scientific">Babjeviella inositovora NRRL Y-12698</name>
    <dbReference type="NCBI Taxonomy" id="984486"/>
    <lineage>
        <taxon>Eukaryota</taxon>
        <taxon>Fungi</taxon>
        <taxon>Dikarya</taxon>
        <taxon>Ascomycota</taxon>
        <taxon>Saccharomycotina</taxon>
        <taxon>Pichiomycetes</taxon>
        <taxon>Serinales incertae sedis</taxon>
        <taxon>Babjeviella</taxon>
    </lineage>
</organism>
<accession>A0A1E3QYZ9</accession>
<dbReference type="STRING" id="984486.A0A1E3QYZ9"/>
<dbReference type="GO" id="GO:0042273">
    <property type="term" value="P:ribosomal large subunit biogenesis"/>
    <property type="evidence" value="ECO:0007669"/>
    <property type="project" value="EnsemblFungi"/>
</dbReference>
<dbReference type="InterPro" id="IPR008610">
    <property type="entry name" value="Ebp2"/>
</dbReference>
<gene>
    <name evidence="7" type="ORF">BABINDRAFT_28965</name>
</gene>
<keyword evidence="5" id="KW-0539">Nucleus</keyword>
<protein>
    <submittedName>
        <fullName evidence="7">Uncharacterized protein</fullName>
    </submittedName>
</protein>
<dbReference type="PANTHER" id="PTHR13028">
    <property type="entry name" value="RRNA PROCESSING PROTEIN EBNA1-BINDING PROTEIN-RELATED"/>
    <property type="match status" value="1"/>
</dbReference>
<evidence type="ECO:0000256" key="1">
    <source>
        <dbReference type="ARBA" id="ARBA00004604"/>
    </source>
</evidence>
<dbReference type="GeneID" id="30149289"/>
<dbReference type="GO" id="GO:0042802">
    <property type="term" value="F:identical protein binding"/>
    <property type="evidence" value="ECO:0007669"/>
    <property type="project" value="EnsemblFungi"/>
</dbReference>
<evidence type="ECO:0000256" key="4">
    <source>
        <dbReference type="ARBA" id="ARBA00023054"/>
    </source>
</evidence>
<feature type="non-terminal residue" evidence="7">
    <location>
        <position position="1"/>
    </location>
</feature>
<dbReference type="Pfam" id="PF05890">
    <property type="entry name" value="Ebp2"/>
    <property type="match status" value="1"/>
</dbReference>
<evidence type="ECO:0000313" key="8">
    <source>
        <dbReference type="Proteomes" id="UP000094336"/>
    </source>
</evidence>
<feature type="region of interest" description="Disordered" evidence="6">
    <location>
        <begin position="268"/>
        <end position="334"/>
    </location>
</feature>
<dbReference type="Proteomes" id="UP000094336">
    <property type="component" value="Unassembled WGS sequence"/>
</dbReference>
<keyword evidence="3" id="KW-0690">Ribosome biogenesis</keyword>
<dbReference type="GO" id="GO:0005730">
    <property type="term" value="C:nucleolus"/>
    <property type="evidence" value="ECO:0007669"/>
    <property type="project" value="UniProtKB-SubCell"/>
</dbReference>
<dbReference type="OrthoDB" id="443772at2759"/>
<name>A0A1E3QYZ9_9ASCO</name>
<reference evidence="8" key="1">
    <citation type="submission" date="2016-05" db="EMBL/GenBank/DDBJ databases">
        <title>Comparative genomics of biotechnologically important yeasts.</title>
        <authorList>
            <consortium name="DOE Joint Genome Institute"/>
            <person name="Riley R."/>
            <person name="Haridas S."/>
            <person name="Wolfe K.H."/>
            <person name="Lopes M.R."/>
            <person name="Hittinger C.T."/>
            <person name="Goker M."/>
            <person name="Salamov A."/>
            <person name="Wisecaver J."/>
            <person name="Long T.M."/>
            <person name="Aerts A.L."/>
            <person name="Barry K."/>
            <person name="Choi C."/>
            <person name="Clum A."/>
            <person name="Coughlan A.Y."/>
            <person name="Deshpande S."/>
            <person name="Douglass A.P."/>
            <person name="Hanson S.J."/>
            <person name="Klenk H.-P."/>
            <person name="Labutti K."/>
            <person name="Lapidus A."/>
            <person name="Lindquist E."/>
            <person name="Lipzen A."/>
            <person name="Meier-Kolthoff J.P."/>
            <person name="Ohm R.A."/>
            <person name="Otillar R.P."/>
            <person name="Pangilinan J."/>
            <person name="Peng Y."/>
            <person name="Rokas A."/>
            <person name="Rosa C.A."/>
            <person name="Scheuner C."/>
            <person name="Sibirny A.A."/>
            <person name="Slot J.C."/>
            <person name="Stielow J.B."/>
            <person name="Sun H."/>
            <person name="Kurtzman C.P."/>
            <person name="Blackwell M."/>
            <person name="Grigoriev I.V."/>
            <person name="Jeffries T.W."/>
        </authorList>
    </citation>
    <scope>NUCLEOTIDE SEQUENCE [LARGE SCALE GENOMIC DNA]</scope>
    <source>
        <strain evidence="8">NRRL Y-12698</strain>
    </source>
</reference>
<sequence>EFDPADLSKAELKELKDLLSQAAEARANMEEEESDEEALDFDKLANSDSDSELEDDEAEAEEEIPEVEEAETEEEDVPLSDVEVDSDADIVPYTKLTINNQAALKDSLARISLPWAKNSFEQHKTINCSFKCETQIKDIYDDTERELVFYKQSLEAALEGRRQLLKLKVPFSRPMDFFAEMLKSDEHMEKLKGKLIQEASAKKASEEAKRQRQLKKFGKQVQNETLQARAKDKRETLDKIKSIKRKRTDNEMTNNEFDVAIEEATAAKDEYADRQAKRQKGGKRAAKDNKFGNGGKKRFLRKNDKESSADMSGFSQRKMKGKTARPGKSKRTRR</sequence>
<comment type="subcellular location">
    <subcellularLocation>
        <location evidence="1">Nucleus</location>
        <location evidence="1">Nucleolus</location>
    </subcellularLocation>
</comment>
<feature type="region of interest" description="Disordered" evidence="6">
    <location>
        <begin position="23"/>
        <end position="82"/>
    </location>
</feature>
<keyword evidence="8" id="KW-1185">Reference proteome</keyword>
<proteinExistence type="inferred from homology"/>
<feature type="non-terminal residue" evidence="7">
    <location>
        <position position="334"/>
    </location>
</feature>
<evidence type="ECO:0000256" key="6">
    <source>
        <dbReference type="SAM" id="MobiDB-lite"/>
    </source>
</evidence>
<dbReference type="GO" id="GO:0006364">
    <property type="term" value="P:rRNA processing"/>
    <property type="evidence" value="ECO:0007669"/>
    <property type="project" value="EnsemblFungi"/>
</dbReference>